<dbReference type="EC" id="1.13.11.2" evidence="4"/>
<dbReference type="NCBIfam" id="TIGR03211">
    <property type="entry name" value="catechol_2_3"/>
    <property type="match status" value="1"/>
</dbReference>
<dbReference type="RefSeq" id="WP_140884699.1">
    <property type="nucleotide sequence ID" value="NZ_RCZP01000015.1"/>
</dbReference>
<evidence type="ECO:0000313" key="5">
    <source>
        <dbReference type="Proteomes" id="UP000317078"/>
    </source>
</evidence>
<dbReference type="EMBL" id="RCZP01000015">
    <property type="protein sequence ID" value="TPG53693.1"/>
    <property type="molecule type" value="Genomic_DNA"/>
</dbReference>
<dbReference type="InterPro" id="IPR029068">
    <property type="entry name" value="Glyas_Bleomycin-R_OHBP_Dase"/>
</dbReference>
<dbReference type="InterPro" id="IPR017624">
    <property type="entry name" value="Catechol_2-3_dOase"/>
</dbReference>
<comment type="caution">
    <text evidence="4">The sequence shown here is derived from an EMBL/GenBank/DDBJ whole genome shotgun (WGS) entry which is preliminary data.</text>
</comment>
<accession>A0A502FXL4</accession>
<dbReference type="GO" id="GO:0018577">
    <property type="term" value="F:catechol 2,3-dioxygenase activity"/>
    <property type="evidence" value="ECO:0007669"/>
    <property type="project" value="UniProtKB-EC"/>
</dbReference>
<dbReference type="AlphaFoldDB" id="A0A502FXL4"/>
<feature type="domain" description="VOC" evidence="3">
    <location>
        <begin position="12"/>
        <end position="124"/>
    </location>
</feature>
<keyword evidence="1" id="KW-0677">Repeat</keyword>
<dbReference type="InterPro" id="IPR037523">
    <property type="entry name" value="VOC_core"/>
</dbReference>
<feature type="domain" description="VOC" evidence="3">
    <location>
        <begin position="154"/>
        <end position="275"/>
    </location>
</feature>
<evidence type="ECO:0000259" key="3">
    <source>
        <dbReference type="PROSITE" id="PS51819"/>
    </source>
</evidence>
<dbReference type="InterPro" id="IPR004360">
    <property type="entry name" value="Glyas_Fos-R_dOase_dom"/>
</dbReference>
<sequence>MADDEPILDIAHLGHVELLTPKPEESLRFFVDVMGMTESGRRGDSVYLRGWDDYERYSLQLTASRTSGLGHAAFRARSPWALERRLAALRADGAEVWAQEGELGHGTGWRFRDPDGHVFELYYDTEWYEAPPERRPALKNQAERYPARGVNVRRLDHFNCLAVDVRANRAFFERNLGLRCTERIELDTGEEAGMWLTSNNKSYDFAFTKEAHGIPGRFHHVTFALDSREAILQAADTFLEAGVFIETGPHKHAVQQTFFLYVYEPGGNRVEVAHAGARLILAPDWKTITWTEAERRRGQAWGLKTIESFHTHGTPPLPDPETSGGDLSGTGIAS</sequence>
<gene>
    <name evidence="4" type="ORF">EAH89_15955</name>
</gene>
<keyword evidence="5" id="KW-1185">Reference proteome</keyword>
<evidence type="ECO:0000313" key="4">
    <source>
        <dbReference type="EMBL" id="TPG53693.1"/>
    </source>
</evidence>
<name>A0A502FXL4_9PROT</name>
<dbReference type="GO" id="GO:0008198">
    <property type="term" value="F:ferrous iron binding"/>
    <property type="evidence" value="ECO:0007669"/>
    <property type="project" value="InterPro"/>
</dbReference>
<organism evidence="4 5">
    <name type="scientific">Muricoccus nepalensis</name>
    <dbReference type="NCBI Taxonomy" id="1854500"/>
    <lineage>
        <taxon>Bacteria</taxon>
        <taxon>Pseudomonadati</taxon>
        <taxon>Pseudomonadota</taxon>
        <taxon>Alphaproteobacteria</taxon>
        <taxon>Acetobacterales</taxon>
        <taxon>Roseomonadaceae</taxon>
        <taxon>Muricoccus</taxon>
    </lineage>
</organism>
<proteinExistence type="predicted"/>
<evidence type="ECO:0000256" key="2">
    <source>
        <dbReference type="SAM" id="MobiDB-lite"/>
    </source>
</evidence>
<dbReference type="PANTHER" id="PTHR21366">
    <property type="entry name" value="GLYOXALASE FAMILY PROTEIN"/>
    <property type="match status" value="1"/>
</dbReference>
<evidence type="ECO:0000256" key="1">
    <source>
        <dbReference type="ARBA" id="ARBA00022737"/>
    </source>
</evidence>
<dbReference type="SUPFAM" id="SSF54593">
    <property type="entry name" value="Glyoxalase/Bleomycin resistance protein/Dihydroxybiphenyl dioxygenase"/>
    <property type="match status" value="1"/>
</dbReference>
<dbReference type="CDD" id="cd09013">
    <property type="entry name" value="BphC-JF8_N_like"/>
    <property type="match status" value="1"/>
</dbReference>
<dbReference type="PANTHER" id="PTHR21366:SF19">
    <property type="entry name" value="METAPYROCATECHASE"/>
    <property type="match status" value="1"/>
</dbReference>
<reference evidence="4 5" key="1">
    <citation type="journal article" date="2019" name="Environ. Microbiol.">
        <title>Species interactions and distinct microbial communities in high Arctic permafrost affected cryosols are associated with the CH4 and CO2 gas fluxes.</title>
        <authorList>
            <person name="Altshuler I."/>
            <person name="Hamel J."/>
            <person name="Turney S."/>
            <person name="Magnuson E."/>
            <person name="Levesque R."/>
            <person name="Greer C."/>
            <person name="Whyte L.G."/>
        </authorList>
    </citation>
    <scope>NUCLEOTIDE SEQUENCE [LARGE SCALE GENOMIC DNA]</scope>
    <source>
        <strain evidence="4 5">S9.3B</strain>
    </source>
</reference>
<dbReference type="Pfam" id="PF00903">
    <property type="entry name" value="Glyoxalase"/>
    <property type="match status" value="2"/>
</dbReference>
<dbReference type="InterPro" id="IPR050383">
    <property type="entry name" value="GlyoxalaseI/FosfomycinResist"/>
</dbReference>
<dbReference type="PROSITE" id="PS51819">
    <property type="entry name" value="VOC"/>
    <property type="match status" value="2"/>
</dbReference>
<dbReference type="Proteomes" id="UP000317078">
    <property type="component" value="Unassembled WGS sequence"/>
</dbReference>
<dbReference type="Gene3D" id="3.10.180.10">
    <property type="entry name" value="2,3-Dihydroxybiphenyl 1,2-Dioxygenase, domain 1"/>
    <property type="match status" value="2"/>
</dbReference>
<keyword evidence="4" id="KW-0223">Dioxygenase</keyword>
<feature type="region of interest" description="Disordered" evidence="2">
    <location>
        <begin position="309"/>
        <end position="334"/>
    </location>
</feature>
<protein>
    <submittedName>
        <fullName evidence="4">Catechol 2,3-dioxygenase</fullName>
        <ecNumber evidence="4">1.13.11.2</ecNumber>
    </submittedName>
</protein>
<keyword evidence="4" id="KW-0560">Oxidoreductase</keyword>
<dbReference type="OrthoDB" id="9803142at2"/>